<proteinExistence type="predicted"/>
<dbReference type="AlphaFoldDB" id="A0A2P2J3T7"/>
<name>A0A2P2J3T7_RHIMU</name>
<evidence type="ECO:0000313" key="1">
    <source>
        <dbReference type="EMBL" id="MBW88132.1"/>
    </source>
</evidence>
<sequence>MGRKGLSCAGRKQRPKPQF</sequence>
<protein>
    <submittedName>
        <fullName evidence="1">Uncharacterized protein</fullName>
    </submittedName>
</protein>
<accession>A0A2P2J3T7</accession>
<reference evidence="1" key="1">
    <citation type="submission" date="2018-02" db="EMBL/GenBank/DDBJ databases">
        <title>Rhizophora mucronata_Transcriptome.</title>
        <authorList>
            <person name="Meera S.P."/>
            <person name="Sreeshan A."/>
            <person name="Augustine A."/>
        </authorList>
    </citation>
    <scope>NUCLEOTIDE SEQUENCE</scope>
    <source>
        <tissue evidence="1">Leaf</tissue>
    </source>
</reference>
<organism evidence="1">
    <name type="scientific">Rhizophora mucronata</name>
    <name type="common">Asiatic mangrove</name>
    <dbReference type="NCBI Taxonomy" id="61149"/>
    <lineage>
        <taxon>Eukaryota</taxon>
        <taxon>Viridiplantae</taxon>
        <taxon>Streptophyta</taxon>
        <taxon>Embryophyta</taxon>
        <taxon>Tracheophyta</taxon>
        <taxon>Spermatophyta</taxon>
        <taxon>Magnoliopsida</taxon>
        <taxon>eudicotyledons</taxon>
        <taxon>Gunneridae</taxon>
        <taxon>Pentapetalae</taxon>
        <taxon>rosids</taxon>
        <taxon>fabids</taxon>
        <taxon>Malpighiales</taxon>
        <taxon>Rhizophoraceae</taxon>
        <taxon>Rhizophora</taxon>
    </lineage>
</organism>
<dbReference type="EMBL" id="GGEC01007649">
    <property type="protein sequence ID" value="MBW88132.1"/>
    <property type="molecule type" value="Transcribed_RNA"/>
</dbReference>